<evidence type="ECO:0000313" key="3">
    <source>
        <dbReference type="Proteomes" id="UP001607221"/>
    </source>
</evidence>
<gene>
    <name evidence="2" type="ORF">ACGRHZ_06050</name>
</gene>
<dbReference type="CDD" id="cd04301">
    <property type="entry name" value="NAT_SF"/>
    <property type="match status" value="1"/>
</dbReference>
<dbReference type="Proteomes" id="UP001607221">
    <property type="component" value="Unassembled WGS sequence"/>
</dbReference>
<comment type="caution">
    <text evidence="2">The sequence shown here is derived from an EMBL/GenBank/DDBJ whole genome shotgun (WGS) entry which is preliminary data.</text>
</comment>
<dbReference type="EMBL" id="JBIHSE010000001">
    <property type="protein sequence ID" value="MFH0270891.1"/>
    <property type="molecule type" value="Genomic_DNA"/>
</dbReference>
<proteinExistence type="predicted"/>
<dbReference type="RefSeq" id="WP_394631827.1">
    <property type="nucleotide sequence ID" value="NZ_JBIHSE010000001.1"/>
</dbReference>
<reference evidence="2 3" key="1">
    <citation type="submission" date="2024-10" db="EMBL/GenBank/DDBJ databases">
        <authorList>
            <person name="Yibar A."/>
            <person name="Saticioglu I.B."/>
            <person name="Duman M."/>
            <person name="Ajmi N."/>
            <person name="Gurler F."/>
            <person name="Ay H."/>
            <person name="Onuk E."/>
            <person name="Guler S."/>
            <person name="Romalde J.L."/>
        </authorList>
    </citation>
    <scope>NUCLEOTIDE SEQUENCE [LARGE SCALE GENOMIC DNA]</scope>
    <source>
        <strain evidence="2 3">1-TCBS-A</strain>
    </source>
</reference>
<evidence type="ECO:0000259" key="1">
    <source>
        <dbReference type="PROSITE" id="PS51186"/>
    </source>
</evidence>
<name>A0ABW7J4B8_9VIBR</name>
<organism evidence="2 3">
    <name type="scientific">Vibrio jasicida</name>
    <dbReference type="NCBI Taxonomy" id="766224"/>
    <lineage>
        <taxon>Bacteria</taxon>
        <taxon>Pseudomonadati</taxon>
        <taxon>Pseudomonadota</taxon>
        <taxon>Gammaproteobacteria</taxon>
        <taxon>Vibrionales</taxon>
        <taxon>Vibrionaceae</taxon>
        <taxon>Vibrio</taxon>
    </lineage>
</organism>
<keyword evidence="2" id="KW-0808">Transferase</keyword>
<feature type="domain" description="N-acetyltransferase" evidence="1">
    <location>
        <begin position="1"/>
        <end position="149"/>
    </location>
</feature>
<dbReference type="Pfam" id="PF13673">
    <property type="entry name" value="Acetyltransf_10"/>
    <property type="match status" value="1"/>
</dbReference>
<dbReference type="EC" id="2.3.-.-" evidence="2"/>
<dbReference type="InterPro" id="IPR016181">
    <property type="entry name" value="Acyl_CoA_acyltransferase"/>
</dbReference>
<sequence length="150" mass="16820">MEIRKYSSKYRAQCIEAFESNIVQYFDSSERAEFIEYLDALSESSEYYVCLESDSEKLLGCGGVGLKSSVASLAWGLVHKDFHGQGIGTQLTDFRLSYIKNNTSLHKVKIETSQHTQGFYEKRGFTVTKTIPNGFGAGIDCVVMELCVSR</sequence>
<keyword evidence="2" id="KW-0012">Acyltransferase</keyword>
<dbReference type="GO" id="GO:0016746">
    <property type="term" value="F:acyltransferase activity"/>
    <property type="evidence" value="ECO:0007669"/>
    <property type="project" value="UniProtKB-KW"/>
</dbReference>
<dbReference type="SUPFAM" id="SSF55729">
    <property type="entry name" value="Acyl-CoA N-acyltransferases (Nat)"/>
    <property type="match status" value="1"/>
</dbReference>
<protein>
    <submittedName>
        <fullName evidence="2">GNAT family N-acetyltransferase</fullName>
        <ecNumber evidence="2">2.3.-.-</ecNumber>
    </submittedName>
</protein>
<dbReference type="InterPro" id="IPR000182">
    <property type="entry name" value="GNAT_dom"/>
</dbReference>
<accession>A0ABW7J4B8</accession>
<evidence type="ECO:0000313" key="2">
    <source>
        <dbReference type="EMBL" id="MFH0270891.1"/>
    </source>
</evidence>
<keyword evidence="3" id="KW-1185">Reference proteome</keyword>
<dbReference type="PROSITE" id="PS51186">
    <property type="entry name" value="GNAT"/>
    <property type="match status" value="1"/>
</dbReference>
<dbReference type="Gene3D" id="3.40.630.30">
    <property type="match status" value="1"/>
</dbReference>